<keyword evidence="6" id="KW-0010">Activator</keyword>
<dbReference type="GO" id="GO:0045893">
    <property type="term" value="P:positive regulation of DNA-templated transcription"/>
    <property type="evidence" value="ECO:0007669"/>
    <property type="project" value="TreeGrafter"/>
</dbReference>
<protein>
    <recommendedName>
        <fullName evidence="13">Tumor protein p53-inducible nuclear protein 2</fullName>
    </recommendedName>
</protein>
<comment type="subcellular location">
    <subcellularLocation>
        <location evidence="2">Cytoplasm</location>
        <location evidence="2">Cytosol</location>
    </subcellularLocation>
    <subcellularLocation>
        <location evidence="1">Cytoplasmic vesicle</location>
        <location evidence="1">Autophagosome</location>
    </subcellularLocation>
    <subcellularLocation>
        <location evidence="10">Nucleus</location>
        <location evidence="10">Nuclear body</location>
    </subcellularLocation>
</comment>
<evidence type="ECO:0000256" key="4">
    <source>
        <dbReference type="ARBA" id="ARBA00023006"/>
    </source>
</evidence>
<evidence type="ECO:0000256" key="8">
    <source>
        <dbReference type="ARBA" id="ARBA00023242"/>
    </source>
</evidence>
<name>A0AAV7AX46_ENGPU</name>
<keyword evidence="5" id="KW-0805">Transcription regulation</keyword>
<accession>A0AAV7AX46</accession>
<dbReference type="EMBL" id="WNYA01000006">
    <property type="protein sequence ID" value="KAG8565300.1"/>
    <property type="molecule type" value="Genomic_DNA"/>
</dbReference>
<keyword evidence="4" id="KW-0072">Autophagy</keyword>
<dbReference type="GO" id="GO:0031410">
    <property type="term" value="C:cytoplasmic vesicle"/>
    <property type="evidence" value="ECO:0007669"/>
    <property type="project" value="UniProtKB-KW"/>
</dbReference>
<keyword evidence="7" id="KW-0804">Transcription</keyword>
<evidence type="ECO:0000256" key="9">
    <source>
        <dbReference type="ARBA" id="ARBA00023329"/>
    </source>
</evidence>
<keyword evidence="3" id="KW-0963">Cytoplasm</keyword>
<reference evidence="11" key="1">
    <citation type="thesis" date="2020" institute="ProQuest LLC" country="789 East Eisenhower Parkway, Ann Arbor, MI, USA">
        <title>Comparative Genomics and Chromosome Evolution.</title>
        <authorList>
            <person name="Mudd A.B."/>
        </authorList>
    </citation>
    <scope>NUCLEOTIDE SEQUENCE</scope>
    <source>
        <strain evidence="11">237g6f4</strain>
        <tissue evidence="11">Blood</tissue>
    </source>
</reference>
<dbReference type="Pfam" id="PF14839">
    <property type="entry name" value="DOR"/>
    <property type="match status" value="1"/>
</dbReference>
<keyword evidence="12" id="KW-1185">Reference proteome</keyword>
<evidence type="ECO:0000313" key="12">
    <source>
        <dbReference type="Proteomes" id="UP000824782"/>
    </source>
</evidence>
<evidence type="ECO:0000313" key="11">
    <source>
        <dbReference type="EMBL" id="KAG8565300.1"/>
    </source>
</evidence>
<dbReference type="PANTHER" id="PTHR31671">
    <property type="entry name" value="DIABETES AND OBESITY REGULATED, ISOFORM G"/>
    <property type="match status" value="1"/>
</dbReference>
<evidence type="ECO:0000256" key="7">
    <source>
        <dbReference type="ARBA" id="ARBA00023163"/>
    </source>
</evidence>
<dbReference type="Proteomes" id="UP000824782">
    <property type="component" value="Unassembled WGS sequence"/>
</dbReference>
<gene>
    <name evidence="11" type="ORF">GDO81_012796</name>
</gene>
<evidence type="ECO:0008006" key="13">
    <source>
        <dbReference type="Google" id="ProtNLM"/>
    </source>
</evidence>
<dbReference type="PANTHER" id="PTHR31671:SF2">
    <property type="entry name" value="TUMOR PROTEIN P53-INDUCIBLE NUCLEAR PROTEIN 2"/>
    <property type="match status" value="1"/>
</dbReference>
<evidence type="ECO:0000256" key="6">
    <source>
        <dbReference type="ARBA" id="ARBA00023159"/>
    </source>
</evidence>
<keyword evidence="9" id="KW-0968">Cytoplasmic vesicle</keyword>
<dbReference type="GO" id="GO:0000045">
    <property type="term" value="P:autophagosome assembly"/>
    <property type="evidence" value="ECO:0007669"/>
    <property type="project" value="TreeGrafter"/>
</dbReference>
<evidence type="ECO:0000256" key="2">
    <source>
        <dbReference type="ARBA" id="ARBA00004514"/>
    </source>
</evidence>
<dbReference type="GO" id="GO:0016604">
    <property type="term" value="C:nuclear body"/>
    <property type="evidence" value="ECO:0007669"/>
    <property type="project" value="UniProtKB-SubCell"/>
</dbReference>
<evidence type="ECO:0000256" key="10">
    <source>
        <dbReference type="ARBA" id="ARBA00034306"/>
    </source>
</evidence>
<sequence>MFQRLTRLFFSEGPTIDPVEPKAFVSEEEDDGWLIIDIPDSYTLTSSGEDVAEGQTDSIDSSPLPHSLGERVGWSIPPHTPQSMDESWFVTPPPCFTAEGPGHNVVGSSPLEDLLIEHPSMSVYITTGSIVVERDTDEIITRDRSPSKTRVERRTPHHTSSVTAKAAILGKVGQVSRIQRAKAVVDRRKLGRKNLQRQNLAREIQSRNTVRHRNYLCQPRQRQCYH</sequence>
<evidence type="ECO:0000256" key="1">
    <source>
        <dbReference type="ARBA" id="ARBA00004419"/>
    </source>
</evidence>
<dbReference type="InterPro" id="IPR029431">
    <property type="entry name" value="TP53INP"/>
</dbReference>
<proteinExistence type="predicted"/>
<evidence type="ECO:0000256" key="3">
    <source>
        <dbReference type="ARBA" id="ARBA00022490"/>
    </source>
</evidence>
<evidence type="ECO:0000256" key="5">
    <source>
        <dbReference type="ARBA" id="ARBA00023015"/>
    </source>
</evidence>
<comment type="caution">
    <text evidence="11">The sequence shown here is derived from an EMBL/GenBank/DDBJ whole genome shotgun (WGS) entry which is preliminary data.</text>
</comment>
<dbReference type="GO" id="GO:0005776">
    <property type="term" value="C:autophagosome"/>
    <property type="evidence" value="ECO:0007669"/>
    <property type="project" value="UniProtKB-SubCell"/>
</dbReference>
<dbReference type="AlphaFoldDB" id="A0AAV7AX46"/>
<organism evidence="11 12">
    <name type="scientific">Engystomops pustulosus</name>
    <name type="common">Tungara frog</name>
    <name type="synonym">Physalaemus pustulosus</name>
    <dbReference type="NCBI Taxonomy" id="76066"/>
    <lineage>
        <taxon>Eukaryota</taxon>
        <taxon>Metazoa</taxon>
        <taxon>Chordata</taxon>
        <taxon>Craniata</taxon>
        <taxon>Vertebrata</taxon>
        <taxon>Euteleostomi</taxon>
        <taxon>Amphibia</taxon>
        <taxon>Batrachia</taxon>
        <taxon>Anura</taxon>
        <taxon>Neobatrachia</taxon>
        <taxon>Hyloidea</taxon>
        <taxon>Leptodactylidae</taxon>
        <taxon>Leiuperinae</taxon>
        <taxon>Engystomops</taxon>
    </lineage>
</organism>
<keyword evidence="8" id="KW-0539">Nucleus</keyword>
<dbReference type="GO" id="GO:0005829">
    <property type="term" value="C:cytosol"/>
    <property type="evidence" value="ECO:0007669"/>
    <property type="project" value="UniProtKB-SubCell"/>
</dbReference>